<reference evidence="1" key="4">
    <citation type="submission" date="2009-09" db="EMBL/GenBank/DDBJ databases">
        <authorList>
            <person name="Harrison R.L."/>
            <person name="Puttler B."/>
            <person name="Popham H.J."/>
        </authorList>
    </citation>
    <scope>NUCLEOTIDE SEQUENCE</scope>
    <source>
        <strain evidence="1">3AP2</strain>
    </source>
</reference>
<proteinExistence type="predicted"/>
<reference evidence="3" key="5">
    <citation type="journal article" date="2011" name="J. Invertebr. Pathol.">
        <title>Sequence comparison between three geographically distinct Spodoptera frugiperda multiple nucleopolyhedrovirus isolates: Detecting positively selected genes.</title>
        <authorList>
            <person name="Simon O."/>
            <person name="Palma L."/>
            <person name="Beperet I."/>
            <person name="Munoz D."/>
            <person name="Lopez-Ferber M."/>
            <person name="Caballero P."/>
            <person name="Williams T."/>
        </authorList>
    </citation>
    <scope>NUCLEOTIDE SEQUENCE</scope>
    <source>
        <strain evidence="3">Nicaraguan</strain>
    </source>
</reference>
<dbReference type="EMBL" id="MW162628">
    <property type="protein sequence ID" value="QRN46242.1"/>
    <property type="molecule type" value="Genomic_DNA"/>
</dbReference>
<evidence type="ECO:0000313" key="8">
    <source>
        <dbReference type="EMBL" id="QRN46242.1"/>
    </source>
</evidence>
<dbReference type="EMBL" id="MK503924">
    <property type="protein sequence ID" value="QED40188.1"/>
    <property type="molecule type" value="Genomic_DNA"/>
</dbReference>
<dbReference type="EMBL" id="EU258200">
    <property type="protein sequence ID" value="ACA02686.1"/>
    <property type="molecule type" value="Genomic_DNA"/>
</dbReference>
<protein>
    <submittedName>
        <fullName evidence="2">DUF919</fullName>
    </submittedName>
    <submittedName>
        <fullName evidence="8">Sf129</fullName>
    </submittedName>
</protein>
<reference evidence="4" key="6">
    <citation type="journal article" date="2012" name="J. Invertebr. Pathol.">
        <title>Analysis of a naturally-occurring deletion mutant of Spodoptera frugiperda multiple nucleopolyhedrovirus reveals sf58 as a new per os infectivity factor of lepidopteran-infecting baculoviruses.</title>
        <authorList>
            <person name="Simon O."/>
            <person name="Palma L."/>
            <person name="Williams T."/>
            <person name="Lopez-Ferber M."/>
            <person name="Caballero P."/>
        </authorList>
    </citation>
    <scope>NUCLEOTIDE SEQUENCE</scope>
    <source>
        <strain evidence="4">Nicaraguan</strain>
    </source>
</reference>
<evidence type="ECO:0000313" key="9">
    <source>
        <dbReference type="EMBL" id="QWS70914.1"/>
    </source>
</evidence>
<gene>
    <name evidence="9" type="primary">hypothetical protein</name>
    <name evidence="3" type="ORF">Sf130</name>
</gene>
<dbReference type="KEGG" id="vg:5176047"/>
<organism evidence="1 10">
    <name type="scientific">Spodoptera frugiperda nuclear polyhedrosis virus</name>
    <name type="common">SfNPV</name>
    <dbReference type="NCBI Taxonomy" id="10455"/>
    <lineage>
        <taxon>Viruses</taxon>
        <taxon>Viruses incertae sedis</taxon>
        <taxon>Naldaviricetes</taxon>
        <taxon>Lefavirales</taxon>
        <taxon>Baculoviridae</taxon>
        <taxon>Alphabaculovirus</taxon>
        <taxon>Alphabaculovirus spofrugiperdae</taxon>
    </lineage>
</organism>
<reference evidence="1 10" key="2">
    <citation type="journal article" date="2008" name="J. Gen. Virol.">
        <title>Genomic sequence analysis of a fast-killing isolate of Spodoptera frugiperda multiple nucleopolyhedrovirus.</title>
        <authorList>
            <person name="Harrison R.L."/>
            <person name="Puttler B."/>
            <person name="Popham H.J."/>
        </authorList>
    </citation>
    <scope>NUCLEOTIDE SEQUENCE [LARGE SCALE GENOMIC DNA]</scope>
    <source>
        <strain evidence="1">3AP2</strain>
    </source>
</reference>
<dbReference type="EMBL" id="JF899325">
    <property type="protein sequence ID" value="AFH59073.1"/>
    <property type="molecule type" value="Genomic_DNA"/>
</dbReference>
<evidence type="ECO:0000313" key="1">
    <source>
        <dbReference type="EMBL" id="ABM45840.1"/>
    </source>
</evidence>
<dbReference type="Proteomes" id="UP000204663">
    <property type="component" value="Segment"/>
</dbReference>
<evidence type="ECO:0000313" key="5">
    <source>
        <dbReference type="EMBL" id="QED40043.1"/>
    </source>
</evidence>
<organismHost>
    <name type="scientific">Lepidoptera</name>
    <name type="common">moths &amp; butterflies</name>
    <dbReference type="NCBI Taxonomy" id="7088"/>
</organismHost>
<accession>A1YJC0</accession>
<evidence type="ECO:0000313" key="3">
    <source>
        <dbReference type="EMBL" id="ADV91362.1"/>
    </source>
</evidence>
<evidence type="ECO:0000313" key="6">
    <source>
        <dbReference type="EMBL" id="QED40188.1"/>
    </source>
</evidence>
<keyword evidence="10" id="KW-1185">Reference proteome</keyword>
<reference evidence="2" key="3">
    <citation type="journal article" date="2008" name="J. Gen. Virol.">
        <title>Analysis of the genome of Spodoptera frugiperda nucleopolyhedrovirus (SfMNPV-19) and of the high genomic heterogeneity in group II nucleopolyhedroviruses.</title>
        <authorList>
            <person name="Wolff J.L."/>
            <person name="Valicente F.H."/>
            <person name="Martins R."/>
            <person name="Oliveira J.V."/>
            <person name="Zanotto P.M."/>
        </authorList>
    </citation>
    <scope>NUCLEOTIDE SEQUENCE</scope>
    <source>
        <strain evidence="2">19</strain>
    </source>
</reference>
<sequence length="94" mass="11146">MCTKTIEPAHRINKMPSFGGKKNIYASEAYKKSKDESVRQKLNEIVMAKKQLSIQMQHWERIKRITKDQKEIAEIDDKLHKMRMEFLNFGSTNF</sequence>
<evidence type="ECO:0000313" key="10">
    <source>
        <dbReference type="Proteomes" id="UP000204663"/>
    </source>
</evidence>
<reference evidence="8" key="8">
    <citation type="journal article" date="2021" name="Infect. Genet. Evol.">
        <title>Genomic diversity in a population of Spodoptera frugiperda nucleopolyhedrovirus.</title>
        <authorList>
            <person name="Masson T."/>
            <person name="Fabre M.L."/>
            <person name="Pidre M.L."/>
            <person name="Niz J.M."/>
            <person name="Berretta M.F."/>
            <person name="Romanowski V."/>
            <person name="Ferrelli M.L."/>
        </authorList>
    </citation>
    <scope>NUCLEOTIDE SEQUENCE</scope>
    <source>
        <strain evidence="8">ARG-M</strain>
    </source>
</reference>
<dbReference type="InterPro" id="IPR009265">
    <property type="entry name" value="AcMNPV_Orf29"/>
</dbReference>
<dbReference type="OrthoDB" id="24948at10239"/>
<reference evidence="9" key="9">
    <citation type="submission" date="2021-05" db="EMBL/GenBank/DDBJ databases">
        <title>Genome sequence of the Spodoptera frugiperda multiple nucleopolyhedrovirus (SfMNPV) isolated from the fall armyworm, Spodoptera frugiperda, in Nigeria, Africa.</title>
        <authorList>
            <person name="Wennmann J.T."/>
            <person name="Tepa-Yotto G.T."/>
            <person name="Jehle J.A."/>
            <person name="Goergen G."/>
        </authorList>
    </citation>
    <scope>NUCLEOTIDE SEQUENCE</scope>
    <source>
        <strain evidence="9">KA1</strain>
    </source>
</reference>
<name>A1YJC0_NPVSF</name>
<dbReference type="EMBL" id="HM595733">
    <property type="protein sequence ID" value="ADV91362.1"/>
    <property type="molecule type" value="Genomic_DNA"/>
</dbReference>
<evidence type="ECO:0000313" key="2">
    <source>
        <dbReference type="EMBL" id="ACA02686.1"/>
    </source>
</evidence>
<dbReference type="EMBL" id="MK503923">
    <property type="protein sequence ID" value="QED40043.1"/>
    <property type="molecule type" value="Genomic_DNA"/>
</dbReference>
<reference evidence="5" key="7">
    <citation type="submission" date="2019-02" db="EMBL/GenBank/DDBJ databases">
        <title>Genetic diversity of Spodoptera frugiperda multiple nucleopolyhedovirus and pathogenicity against corn- and rice-strain S. frugiperda larvae.</title>
        <authorList>
            <person name="Harrison R.L."/>
            <person name="Rowley D.L."/>
            <person name="Popham H.J."/>
        </authorList>
    </citation>
    <scope>NUCLEOTIDE SEQUENCE</scope>
    <source>
        <strain evidence="7">IIBBL BCIPV 1197</strain>
        <strain evidence="5">IIBBL BCIPV 281</strain>
        <strain evidence="6">IIBBL BCIPV 459</strain>
    </source>
</reference>
<dbReference type="EMBL" id="MZ292981">
    <property type="protein sequence ID" value="QWS70914.1"/>
    <property type="molecule type" value="Genomic_DNA"/>
</dbReference>
<reference evidence="2" key="1">
    <citation type="submission" date="2007-10" db="EMBL/GenBank/DDBJ databases">
        <authorList>
            <person name="Wolff J.L.C."/>
            <person name="Valicente F.H."/>
            <person name="Oliveira J.V.C."/>
            <person name="Zanotto P.M.A."/>
        </authorList>
    </citation>
    <scope>NUCLEOTIDE SEQUENCE</scope>
    <source>
        <strain evidence="2">19</strain>
    </source>
</reference>
<dbReference type="RefSeq" id="YP_001036422.1">
    <property type="nucleotide sequence ID" value="NC_009011.2"/>
</dbReference>
<evidence type="ECO:0000313" key="4">
    <source>
        <dbReference type="EMBL" id="AFH59073.1"/>
    </source>
</evidence>
<dbReference type="Pfam" id="PF06034">
    <property type="entry name" value="DUF919"/>
    <property type="match status" value="1"/>
</dbReference>
<dbReference type="EMBL" id="MK503925">
    <property type="protein sequence ID" value="QED40329.1"/>
    <property type="molecule type" value="Genomic_DNA"/>
</dbReference>
<evidence type="ECO:0000313" key="7">
    <source>
        <dbReference type="EMBL" id="QED40329.1"/>
    </source>
</evidence>
<dbReference type="EMBL" id="EF035042">
    <property type="protein sequence ID" value="ABM45840.1"/>
    <property type="molecule type" value="Genomic_DNA"/>
</dbReference>